<sequence length="438" mass="51368">MNIEELKISEIQIDKDNPREATPERIEIYKNIFKRFGMAVPIIIDFENKVFDENGKLEAARELNFETVKVVRLEKLSEDEVKGLKIAEIRAREKGIWNDKKLLEILSKIDKELLNITGFNLDELAAGIDEELESCENIEEIEIPEVEENYFTQQGDIYLLGNHKLLCGDSTNIEDVKKLMDRELANLMITDPPYNINYESESGMKIKNDNMATTEFYDFLSKFYKNAYEIMKEGASYYIFHADSETISFRKALEEAKFKFSQNLIWVKNAFNLSRQDYNWRHEPCLYGWKPGMSHFFIKDFTQDTILEDIEILKKKTKAELLEYIENIIKQVEEYSTVIRENKPQRNDVHPTMKPIKLIARLMINSSKKKQNVVDLFGGSGSTLIAAEQLERKAYLMEYDPKYADVIVKRYLLLGKEDISLIREGKKYSWEDIKEHFE</sequence>
<comment type="caution">
    <text evidence="5">The sequence shown here is derived from an EMBL/GenBank/DDBJ whole genome shotgun (WGS) entry which is preliminary data.</text>
</comment>
<keyword evidence="2" id="KW-0808">Transferase</keyword>
<dbReference type="EMBL" id="AGWJ02000002">
    <property type="protein sequence ID" value="EHO83673.1"/>
    <property type="molecule type" value="Genomic_DNA"/>
</dbReference>
<evidence type="ECO:0000313" key="6">
    <source>
        <dbReference type="Proteomes" id="UP000003233"/>
    </source>
</evidence>
<dbReference type="InterPro" id="IPR015840">
    <property type="entry name" value="DNA_MeTrfase_ParB"/>
</dbReference>
<dbReference type="Gene3D" id="3.90.1530.10">
    <property type="entry name" value="Conserved hypothetical protein from pyrococcus furiosus pfu- 392566-001, ParB domain"/>
    <property type="match status" value="1"/>
</dbReference>
<reference evidence="5 6" key="1">
    <citation type="submission" date="2012-07" db="EMBL/GenBank/DDBJ databases">
        <title>The Genome Sequence of Fusobacterium ulcerans 12_1B.</title>
        <authorList>
            <consortium name="The Broad Institute Genome Sequencing Platform"/>
            <person name="Earl A."/>
            <person name="Ward D."/>
            <person name="Feldgarden M."/>
            <person name="Gevers D."/>
            <person name="Strauss J."/>
            <person name="Ambrose C.E."/>
            <person name="Allen-Vercoe E."/>
            <person name="Walker B."/>
            <person name="Young S.K."/>
            <person name="Zeng Q."/>
            <person name="Gargeya S."/>
            <person name="Fitzgerald M."/>
            <person name="Haas B."/>
            <person name="Abouelleil A."/>
            <person name="Alvarado L."/>
            <person name="Arachchi H.M."/>
            <person name="Berlin A.M."/>
            <person name="Chapman S.B."/>
            <person name="Goldberg J."/>
            <person name="Griggs A."/>
            <person name="Gujja S."/>
            <person name="Hansen M."/>
            <person name="Howarth C."/>
            <person name="Imamovic A."/>
            <person name="Larimer J."/>
            <person name="McCowen C."/>
            <person name="Montmayeur A."/>
            <person name="Murphy C."/>
            <person name="Neiman D."/>
            <person name="Pearson M."/>
            <person name="Priest M."/>
            <person name="Roberts A."/>
            <person name="Saif S."/>
            <person name="Shea T."/>
            <person name="Sisk P."/>
            <person name="Sykes S."/>
            <person name="Wortman J."/>
            <person name="Nusbaum C."/>
            <person name="Birren B."/>
        </authorList>
    </citation>
    <scope>NUCLEOTIDE SEQUENCE [LARGE SCALE GENOMIC DNA]</scope>
    <source>
        <strain evidence="5 6">12_1B</strain>
    </source>
</reference>
<evidence type="ECO:0000256" key="2">
    <source>
        <dbReference type="ARBA" id="ARBA00022679"/>
    </source>
</evidence>
<evidence type="ECO:0000256" key="1">
    <source>
        <dbReference type="ARBA" id="ARBA00022603"/>
    </source>
</evidence>
<dbReference type="PIRSF" id="PIRSF036758">
    <property type="entry name" value="Aden_M_ParB"/>
    <property type="match status" value="1"/>
</dbReference>
<dbReference type="InterPro" id="IPR029063">
    <property type="entry name" value="SAM-dependent_MTases_sf"/>
</dbReference>
<dbReference type="InterPro" id="IPR002941">
    <property type="entry name" value="DNA_methylase_N4/N6"/>
</dbReference>
<keyword evidence="6" id="KW-1185">Reference proteome</keyword>
<dbReference type="GO" id="GO:0008170">
    <property type="term" value="F:N-methyltransferase activity"/>
    <property type="evidence" value="ECO:0007669"/>
    <property type="project" value="InterPro"/>
</dbReference>
<evidence type="ECO:0000256" key="3">
    <source>
        <dbReference type="ARBA" id="ARBA00022691"/>
    </source>
</evidence>
<dbReference type="InterPro" id="IPR036086">
    <property type="entry name" value="ParB/Sulfiredoxin_sf"/>
</dbReference>
<protein>
    <recommendedName>
        <fullName evidence="4">DNA methylase N-4/N-6 domain-containing protein</fullName>
    </recommendedName>
</protein>
<dbReference type="AlphaFoldDB" id="H1PQJ8"/>
<name>H1PQJ8_9FUSO</name>
<dbReference type="PATRIC" id="fig|457404.5.peg.572"/>
<gene>
    <name evidence="5" type="ORF">HMPREF0402_00691</name>
</gene>
<dbReference type="Gene3D" id="3.40.50.150">
    <property type="entry name" value="Vaccinia Virus protein VP39"/>
    <property type="match status" value="1"/>
</dbReference>
<dbReference type="InterPro" id="IPR002295">
    <property type="entry name" value="N4/N6-MTase_EcoPI_Mod-like"/>
</dbReference>
<dbReference type="RefSeq" id="WP_008696069.1">
    <property type="nucleotide sequence ID" value="NZ_KE161007.1"/>
</dbReference>
<dbReference type="Proteomes" id="UP000003233">
    <property type="component" value="Unassembled WGS sequence"/>
</dbReference>
<dbReference type="GO" id="GO:0032259">
    <property type="term" value="P:methylation"/>
    <property type="evidence" value="ECO:0007669"/>
    <property type="project" value="UniProtKB-KW"/>
</dbReference>
<accession>H1PQJ8</accession>
<feature type="domain" description="DNA methylase N-4/N-6" evidence="4">
    <location>
        <begin position="186"/>
        <end position="408"/>
    </location>
</feature>
<dbReference type="PRINTS" id="PR00506">
    <property type="entry name" value="D21N6MTFRASE"/>
</dbReference>
<keyword evidence="1" id="KW-0489">Methyltransferase</keyword>
<organism evidence="5 6">
    <name type="scientific">Fusobacterium ulcerans 12-1B</name>
    <dbReference type="NCBI Taxonomy" id="457404"/>
    <lineage>
        <taxon>Bacteria</taxon>
        <taxon>Fusobacteriati</taxon>
        <taxon>Fusobacteriota</taxon>
        <taxon>Fusobacteriia</taxon>
        <taxon>Fusobacteriales</taxon>
        <taxon>Fusobacteriaceae</taxon>
        <taxon>Fusobacterium</taxon>
    </lineage>
</organism>
<proteinExistence type="predicted"/>
<dbReference type="HOGENOM" id="CLU_024927_0_0_0"/>
<dbReference type="SUPFAM" id="SSF53335">
    <property type="entry name" value="S-adenosyl-L-methionine-dependent methyltransferases"/>
    <property type="match status" value="1"/>
</dbReference>
<evidence type="ECO:0000259" key="4">
    <source>
        <dbReference type="Pfam" id="PF01555"/>
    </source>
</evidence>
<dbReference type="Pfam" id="PF01555">
    <property type="entry name" value="N6_N4_Mtase"/>
    <property type="match status" value="1"/>
</dbReference>
<dbReference type="BioCyc" id="FSP457404-HMP:GTSQ-693-MONOMER"/>
<keyword evidence="3" id="KW-0949">S-adenosyl-L-methionine</keyword>
<dbReference type="GO" id="GO:0003677">
    <property type="term" value="F:DNA binding"/>
    <property type="evidence" value="ECO:0007669"/>
    <property type="project" value="InterPro"/>
</dbReference>
<evidence type="ECO:0000313" key="5">
    <source>
        <dbReference type="EMBL" id="EHO83673.1"/>
    </source>
</evidence>
<dbReference type="SUPFAM" id="SSF110849">
    <property type="entry name" value="ParB/Sulfiredoxin"/>
    <property type="match status" value="1"/>
</dbReference>